<dbReference type="Proteomes" id="UP001595548">
    <property type="component" value="Unassembled WGS sequence"/>
</dbReference>
<dbReference type="InterPro" id="IPR021994">
    <property type="entry name" value="DUF3592"/>
</dbReference>
<evidence type="ECO:0000313" key="3">
    <source>
        <dbReference type="EMBL" id="MFC3155852.1"/>
    </source>
</evidence>
<keyword evidence="4" id="KW-1185">Reference proteome</keyword>
<sequence length="181" mass="20120">MSELENQKKTIRRSVAIFGGIFMAAGLLTVTGTISAYFLGEASRTWPQTNAVILSSEVSKYESRSTGITTNRSINYAPNVVYTYSVKNNNYTNNRISFSPIGGSNRSRIARYVSRFTIGKSYPVYYNPGKPEDSTLIRGTSKLNIAGIFAALAFFLFGFLVYKLRDVYANSIPKDEIQSKT</sequence>
<evidence type="ECO:0000313" key="4">
    <source>
        <dbReference type="Proteomes" id="UP001595548"/>
    </source>
</evidence>
<evidence type="ECO:0000259" key="2">
    <source>
        <dbReference type="Pfam" id="PF12158"/>
    </source>
</evidence>
<feature type="transmembrane region" description="Helical" evidence="1">
    <location>
        <begin position="15"/>
        <end position="39"/>
    </location>
</feature>
<reference evidence="4" key="1">
    <citation type="journal article" date="2019" name="Int. J. Syst. Evol. Microbiol.">
        <title>The Global Catalogue of Microorganisms (GCM) 10K type strain sequencing project: providing services to taxonomists for standard genome sequencing and annotation.</title>
        <authorList>
            <consortium name="The Broad Institute Genomics Platform"/>
            <consortium name="The Broad Institute Genome Sequencing Center for Infectious Disease"/>
            <person name="Wu L."/>
            <person name="Ma J."/>
        </authorList>
    </citation>
    <scope>NUCLEOTIDE SEQUENCE [LARGE SCALE GENOMIC DNA]</scope>
    <source>
        <strain evidence="4">KCTC 52141</strain>
    </source>
</reference>
<keyword evidence="1" id="KW-0472">Membrane</keyword>
<keyword evidence="1" id="KW-0812">Transmembrane</keyword>
<feature type="domain" description="DUF3592" evidence="2">
    <location>
        <begin position="49"/>
        <end position="140"/>
    </location>
</feature>
<accession>A0ABV7HQ27</accession>
<organism evidence="3 4">
    <name type="scientific">Gilvimarinus japonicus</name>
    <dbReference type="NCBI Taxonomy" id="1796469"/>
    <lineage>
        <taxon>Bacteria</taxon>
        <taxon>Pseudomonadati</taxon>
        <taxon>Pseudomonadota</taxon>
        <taxon>Gammaproteobacteria</taxon>
        <taxon>Cellvibrionales</taxon>
        <taxon>Cellvibrionaceae</taxon>
        <taxon>Gilvimarinus</taxon>
    </lineage>
</organism>
<comment type="caution">
    <text evidence="3">The sequence shown here is derived from an EMBL/GenBank/DDBJ whole genome shotgun (WGS) entry which is preliminary data.</text>
</comment>
<evidence type="ECO:0000256" key="1">
    <source>
        <dbReference type="SAM" id="Phobius"/>
    </source>
</evidence>
<gene>
    <name evidence="3" type="ORF">ACFOEB_11625</name>
</gene>
<dbReference type="EMBL" id="JBHRTL010000007">
    <property type="protein sequence ID" value="MFC3155852.1"/>
    <property type="molecule type" value="Genomic_DNA"/>
</dbReference>
<dbReference type="Pfam" id="PF12158">
    <property type="entry name" value="DUF3592"/>
    <property type="match status" value="1"/>
</dbReference>
<feature type="transmembrane region" description="Helical" evidence="1">
    <location>
        <begin position="143"/>
        <end position="162"/>
    </location>
</feature>
<keyword evidence="1" id="KW-1133">Transmembrane helix</keyword>
<dbReference type="RefSeq" id="WP_382416810.1">
    <property type="nucleotide sequence ID" value="NZ_AP031500.1"/>
</dbReference>
<name>A0ABV7HQ27_9GAMM</name>
<protein>
    <submittedName>
        <fullName evidence="3">DUF3592 domain-containing protein</fullName>
    </submittedName>
</protein>
<proteinExistence type="predicted"/>